<proteinExistence type="predicted"/>
<comment type="caution">
    <text evidence="1">The sequence shown here is derived from an EMBL/GenBank/DDBJ whole genome shotgun (WGS) entry which is preliminary data.</text>
</comment>
<protein>
    <submittedName>
        <fullName evidence="1">Uncharacterized protein</fullName>
    </submittedName>
</protein>
<gene>
    <name evidence="1" type="ORF">F2P81_004795</name>
</gene>
<reference evidence="1 2" key="1">
    <citation type="submission" date="2019-06" db="EMBL/GenBank/DDBJ databases">
        <title>Draft genomes of female and male turbot (Scophthalmus maximus).</title>
        <authorList>
            <person name="Xu H."/>
            <person name="Xu X.-W."/>
            <person name="Shao C."/>
            <person name="Chen S."/>
        </authorList>
    </citation>
    <scope>NUCLEOTIDE SEQUENCE [LARGE SCALE GENOMIC DNA]</scope>
    <source>
        <strain evidence="1">Ysfricsl-2016a</strain>
        <tissue evidence="1">Blood</tissue>
    </source>
</reference>
<name>A0A6A4TG88_SCOMX</name>
<dbReference type="EMBL" id="VEVO01000004">
    <property type="protein sequence ID" value="KAF0043458.1"/>
    <property type="molecule type" value="Genomic_DNA"/>
</dbReference>
<sequence>MLLRVGAQVAIENMNFSDIRSGTKIVSSNGPQEHSALVGRTWPAVRHLGAPRLRKGPNPYFIGNKDQNNWFAISKLAGVKPIYVFSPELLGSGAKLASAHLERSKCLLHSGSMHSGDYCDGAAAVMVVWL</sequence>
<evidence type="ECO:0000313" key="1">
    <source>
        <dbReference type="EMBL" id="KAF0043458.1"/>
    </source>
</evidence>
<evidence type="ECO:0000313" key="2">
    <source>
        <dbReference type="Proteomes" id="UP000438429"/>
    </source>
</evidence>
<accession>A0A6A4TG88</accession>
<organism evidence="1 2">
    <name type="scientific">Scophthalmus maximus</name>
    <name type="common">Turbot</name>
    <name type="synonym">Psetta maxima</name>
    <dbReference type="NCBI Taxonomy" id="52904"/>
    <lineage>
        <taxon>Eukaryota</taxon>
        <taxon>Metazoa</taxon>
        <taxon>Chordata</taxon>
        <taxon>Craniata</taxon>
        <taxon>Vertebrata</taxon>
        <taxon>Euteleostomi</taxon>
        <taxon>Actinopterygii</taxon>
        <taxon>Neopterygii</taxon>
        <taxon>Teleostei</taxon>
        <taxon>Neoteleostei</taxon>
        <taxon>Acanthomorphata</taxon>
        <taxon>Carangaria</taxon>
        <taxon>Pleuronectiformes</taxon>
        <taxon>Pleuronectoidei</taxon>
        <taxon>Scophthalmidae</taxon>
        <taxon>Scophthalmus</taxon>
    </lineage>
</organism>
<dbReference type="AlphaFoldDB" id="A0A6A4TG88"/>
<dbReference type="Proteomes" id="UP000438429">
    <property type="component" value="Unassembled WGS sequence"/>
</dbReference>